<dbReference type="Proteomes" id="UP000070160">
    <property type="component" value="Unassembled WGS sequence"/>
</dbReference>
<name>A0A134CLE0_9FIRM</name>
<accession>A0A2J8B9Y9</accession>
<keyword evidence="5" id="KW-1185">Reference proteome</keyword>
<evidence type="ECO:0000313" key="6">
    <source>
        <dbReference type="Proteomes" id="UP000242958"/>
    </source>
</evidence>
<evidence type="ECO:0000256" key="1">
    <source>
        <dbReference type="ARBA" id="ARBA00023002"/>
    </source>
</evidence>
<reference evidence="5" key="2">
    <citation type="submission" date="2016-01" db="EMBL/GenBank/DDBJ databases">
        <authorList>
            <person name="Mitreva M."/>
            <person name="Pepin K.H."/>
            <person name="Mihindukulasuriya K.A."/>
            <person name="Fulton R."/>
            <person name="Fronick C."/>
            <person name="O'Laughlin M."/>
            <person name="Miner T."/>
            <person name="Herter B."/>
            <person name="Rosa B.A."/>
            <person name="Cordes M."/>
            <person name="Tomlinson C."/>
            <person name="Wollam A."/>
            <person name="Palsikar V.B."/>
            <person name="Mardis E.R."/>
            <person name="Wilson R.K."/>
        </authorList>
    </citation>
    <scope>NUCLEOTIDE SEQUENCE [LARGE SCALE GENOMIC DNA]</scope>
    <source>
        <strain evidence="5">KA00182</strain>
    </source>
</reference>
<dbReference type="STRING" id="1588748.HMPREF3182_00167"/>
<accession>A0A134CLE0</accession>
<dbReference type="RefSeq" id="WP_007392812.1">
    <property type="nucleotide sequence ID" value="NZ_KQ960926.1"/>
</dbReference>
<proteinExistence type="predicted"/>
<dbReference type="Proteomes" id="UP000242958">
    <property type="component" value="Unassembled WGS sequence"/>
</dbReference>
<dbReference type="EMBL" id="LSDT01000003">
    <property type="protein sequence ID" value="KXB93030.1"/>
    <property type="molecule type" value="Genomic_DNA"/>
</dbReference>
<dbReference type="Pfam" id="PF01558">
    <property type="entry name" value="POR"/>
    <property type="match status" value="1"/>
</dbReference>
<evidence type="ECO:0000313" key="4">
    <source>
        <dbReference type="EMBL" id="PNH21578.1"/>
    </source>
</evidence>
<sequence length="179" mass="19301">MKHEVILSGFGGQGVMSIGKNLVEAGLEEDLQVSWVPSYGPEMRGGTANCTVIISDERIGSPLVENPSEIVVMNRAALAKFGPQVKSEGSIFINSSIVPDKVERTDVKVYYVPCDDIARELGNSKVSNMVMLGAYVGATKVLEVQTIENMIHDMFKGPKAKLIGLNMEALKRGLACVES</sequence>
<reference evidence="4 6" key="3">
    <citation type="submission" date="2017-05" db="EMBL/GenBank/DDBJ databases">
        <authorList>
            <person name="Song R."/>
            <person name="Chenine A.L."/>
            <person name="Ruprecht R.M."/>
        </authorList>
    </citation>
    <scope>NUCLEOTIDE SEQUENCE [LARGE SCALE GENOMIC DNA]</scope>
    <source>
        <strain evidence="4 6">KA00229</strain>
    </source>
</reference>
<dbReference type="PANTHER" id="PTHR42730">
    <property type="entry name" value="2-OXOGLUTARATE SYNTHASE SUBUNIT KORC"/>
    <property type="match status" value="1"/>
</dbReference>
<dbReference type="InterPro" id="IPR052554">
    <property type="entry name" value="2-oxoglutarate_synth_KorC"/>
</dbReference>
<dbReference type="AlphaFoldDB" id="A0A134CLE0"/>
<gene>
    <name evidence="4" type="ORF">CAL30_05935</name>
    <name evidence="3" type="ORF">HMPREF3182_00167</name>
</gene>
<dbReference type="Gene3D" id="3.40.920.10">
    <property type="entry name" value="Pyruvate-ferredoxin oxidoreductase, PFOR, domain III"/>
    <property type="match status" value="1"/>
</dbReference>
<evidence type="ECO:0000313" key="5">
    <source>
        <dbReference type="Proteomes" id="UP000070160"/>
    </source>
</evidence>
<reference evidence="3" key="1">
    <citation type="submission" date="2016-01" db="EMBL/GenBank/DDBJ databases">
        <authorList>
            <person name="Oliw E.H."/>
        </authorList>
    </citation>
    <scope>NUCLEOTIDE SEQUENCE [LARGE SCALE GENOMIC DNA]</scope>
    <source>
        <strain evidence="3">KA00182</strain>
    </source>
</reference>
<dbReference type="GO" id="GO:0016625">
    <property type="term" value="F:oxidoreductase activity, acting on the aldehyde or oxo group of donors, iron-sulfur protein as acceptor"/>
    <property type="evidence" value="ECO:0007669"/>
    <property type="project" value="InterPro"/>
</dbReference>
<dbReference type="PATRIC" id="fig|1588748.3.peg.160"/>
<keyword evidence="3" id="KW-0670">Pyruvate</keyword>
<organism evidence="3 5">
    <name type="scientific">Megasphaera hutchinsoni</name>
    <dbReference type="NCBI Taxonomy" id="1588748"/>
    <lineage>
        <taxon>Bacteria</taxon>
        <taxon>Bacillati</taxon>
        <taxon>Bacillota</taxon>
        <taxon>Negativicutes</taxon>
        <taxon>Veillonellales</taxon>
        <taxon>Veillonellaceae</taxon>
        <taxon>Megasphaera</taxon>
    </lineage>
</organism>
<protein>
    <submittedName>
        <fullName evidence="3">2-oxoacid:acceptor oxidoreductase, gamma subunit, pyruvate/2-ketoisovalerate family</fullName>
    </submittedName>
    <submittedName>
        <fullName evidence="4">2-oxoacid:ferredoxin oxidoreductase subunit gamma</fullName>
    </submittedName>
</protein>
<dbReference type="InterPro" id="IPR002869">
    <property type="entry name" value="Pyrv_flavodox_OxRed_cen"/>
</dbReference>
<dbReference type="InterPro" id="IPR019752">
    <property type="entry name" value="Pyrv/ketoisovalerate_OxRed_cat"/>
</dbReference>
<keyword evidence="1" id="KW-0560">Oxidoreductase</keyword>
<dbReference type="InterPro" id="IPR011894">
    <property type="entry name" value="PorC_KorC"/>
</dbReference>
<evidence type="ECO:0000313" key="3">
    <source>
        <dbReference type="EMBL" id="KXB93030.1"/>
    </source>
</evidence>
<feature type="domain" description="Pyruvate/ketoisovalerate oxidoreductase catalytic" evidence="2">
    <location>
        <begin position="11"/>
        <end position="174"/>
    </location>
</feature>
<dbReference type="PANTHER" id="PTHR42730:SF1">
    <property type="entry name" value="2-OXOGLUTARATE SYNTHASE SUBUNIT KORC"/>
    <property type="match status" value="1"/>
</dbReference>
<dbReference type="NCBIfam" id="TIGR02175">
    <property type="entry name" value="PorC_KorC"/>
    <property type="match status" value="1"/>
</dbReference>
<evidence type="ECO:0000259" key="2">
    <source>
        <dbReference type="Pfam" id="PF01558"/>
    </source>
</evidence>
<comment type="caution">
    <text evidence="3">The sequence shown here is derived from an EMBL/GenBank/DDBJ whole genome shotgun (WGS) entry which is preliminary data.</text>
</comment>
<dbReference type="SUPFAM" id="SSF53323">
    <property type="entry name" value="Pyruvate-ferredoxin oxidoreductase, PFOR, domain III"/>
    <property type="match status" value="1"/>
</dbReference>
<dbReference type="EMBL" id="NFMF01000008">
    <property type="protein sequence ID" value="PNH21578.1"/>
    <property type="molecule type" value="Genomic_DNA"/>
</dbReference>